<reference evidence="2" key="1">
    <citation type="submission" date="2023-07" db="EMBL/GenBank/DDBJ databases">
        <title>30 novel species of actinomycetes from the DSMZ collection.</title>
        <authorList>
            <person name="Nouioui I."/>
        </authorList>
    </citation>
    <scope>NUCLEOTIDE SEQUENCE [LARGE SCALE GENOMIC DNA]</scope>
    <source>
        <strain evidence="2">DSM 41886</strain>
    </source>
</reference>
<gene>
    <name evidence="1" type="ORF">RM779_06755</name>
</gene>
<proteinExistence type="predicted"/>
<evidence type="ECO:0000313" key="1">
    <source>
        <dbReference type="EMBL" id="MDT0442295.1"/>
    </source>
</evidence>
<accession>A0ABU2S2I2</accession>
<dbReference type="EMBL" id="JAVREV010000003">
    <property type="protein sequence ID" value="MDT0442295.1"/>
    <property type="molecule type" value="Genomic_DNA"/>
</dbReference>
<sequence length="79" mass="8881">MTERRMAADTAALAKIKAEHALAVLERWQHEHPTVGDYRVSDALSGLRMAVGALGLLYQDEHYPGYEEARQKLAEFLRG</sequence>
<evidence type="ECO:0000313" key="2">
    <source>
        <dbReference type="Proteomes" id="UP001183615"/>
    </source>
</evidence>
<protein>
    <submittedName>
        <fullName evidence="1">Uncharacterized protein</fullName>
    </submittedName>
</protein>
<organism evidence="1 2">
    <name type="scientific">Streptomyces johnsoniae</name>
    <dbReference type="NCBI Taxonomy" id="3075532"/>
    <lineage>
        <taxon>Bacteria</taxon>
        <taxon>Bacillati</taxon>
        <taxon>Actinomycetota</taxon>
        <taxon>Actinomycetes</taxon>
        <taxon>Kitasatosporales</taxon>
        <taxon>Streptomycetaceae</taxon>
        <taxon>Streptomyces</taxon>
    </lineage>
</organism>
<comment type="caution">
    <text evidence="1">The sequence shown here is derived from an EMBL/GenBank/DDBJ whole genome shotgun (WGS) entry which is preliminary data.</text>
</comment>
<name>A0ABU2S2I2_9ACTN</name>
<dbReference type="Proteomes" id="UP001183615">
    <property type="component" value="Unassembled WGS sequence"/>
</dbReference>
<dbReference type="RefSeq" id="WP_311616731.1">
    <property type="nucleotide sequence ID" value="NZ_JAVREV010000003.1"/>
</dbReference>
<keyword evidence="2" id="KW-1185">Reference proteome</keyword>